<protein>
    <submittedName>
        <fullName evidence="1">Rcs stress response system protein RcsF</fullName>
    </submittedName>
</protein>
<dbReference type="Proteomes" id="UP001501600">
    <property type="component" value="Unassembled WGS sequence"/>
</dbReference>
<dbReference type="Gene3D" id="3.30.110.70">
    <property type="entry name" value="Hypothetical protein apc22750. Chain B"/>
    <property type="match status" value="1"/>
</dbReference>
<keyword evidence="2" id="KW-1185">Reference proteome</keyword>
<organism evidence="1 2">
    <name type="scientific">Ferrimonas gelatinilytica</name>
    <dbReference type="NCBI Taxonomy" id="1255257"/>
    <lineage>
        <taxon>Bacteria</taxon>
        <taxon>Pseudomonadati</taxon>
        <taxon>Pseudomonadota</taxon>
        <taxon>Gammaproteobacteria</taxon>
        <taxon>Alteromonadales</taxon>
        <taxon>Ferrimonadaceae</taxon>
        <taxon>Ferrimonas</taxon>
    </lineage>
</organism>
<dbReference type="InterPro" id="IPR030852">
    <property type="entry name" value="RcsF"/>
</dbReference>
<dbReference type="PROSITE" id="PS51257">
    <property type="entry name" value="PROKAR_LIPOPROTEIN"/>
    <property type="match status" value="1"/>
</dbReference>
<gene>
    <name evidence="1" type="primary">rcsF</name>
    <name evidence="1" type="ORF">GCM10025772_15070</name>
</gene>
<sequence>MRRLSALSLLLLTACSNDYRFSSNLDPDNFEDYFAAGNVVLVDTLPPQAEALGVVEGQSCQREAQDPAPNGAEARTDMRRNAAQLGADAVKLLRCSEVDPEASGCLALMVCYGQALRTAK</sequence>
<name>A0ABP9S295_9GAMM</name>
<evidence type="ECO:0000313" key="1">
    <source>
        <dbReference type="EMBL" id="GAA5190434.1"/>
    </source>
</evidence>
<proteinExistence type="predicted"/>
<comment type="caution">
    <text evidence="1">The sequence shown here is derived from an EMBL/GenBank/DDBJ whole genome shotgun (WGS) entry which is preliminary data.</text>
</comment>
<evidence type="ECO:0000313" key="2">
    <source>
        <dbReference type="Proteomes" id="UP001501600"/>
    </source>
</evidence>
<dbReference type="Pfam" id="PF16358">
    <property type="entry name" value="RcsF"/>
    <property type="match status" value="1"/>
</dbReference>
<dbReference type="EMBL" id="BAABLF010000008">
    <property type="protein sequence ID" value="GAA5190434.1"/>
    <property type="molecule type" value="Genomic_DNA"/>
</dbReference>
<reference evidence="2" key="1">
    <citation type="journal article" date="2019" name="Int. J. Syst. Evol. Microbiol.">
        <title>The Global Catalogue of Microorganisms (GCM) 10K type strain sequencing project: providing services to taxonomists for standard genome sequencing and annotation.</title>
        <authorList>
            <consortium name="The Broad Institute Genomics Platform"/>
            <consortium name="The Broad Institute Genome Sequencing Center for Infectious Disease"/>
            <person name="Wu L."/>
            <person name="Ma J."/>
        </authorList>
    </citation>
    <scope>NUCLEOTIDE SEQUENCE [LARGE SCALE GENOMIC DNA]</scope>
    <source>
        <strain evidence="2">JCM 18720</strain>
    </source>
</reference>
<accession>A0ABP9S295</accession>
<dbReference type="RefSeq" id="WP_345316438.1">
    <property type="nucleotide sequence ID" value="NZ_BAABLF010000008.1"/>
</dbReference>